<keyword evidence="4" id="KW-0645">Protease</keyword>
<feature type="active site" description="Proton donor/acceptor" evidence="11">
    <location>
        <position position="375"/>
    </location>
</feature>
<reference evidence="14 15" key="1">
    <citation type="submission" date="2020-04" db="EMBL/GenBank/DDBJ databases">
        <authorList>
            <person name="Alioto T."/>
            <person name="Alioto T."/>
            <person name="Gomez Garrido J."/>
        </authorList>
    </citation>
    <scope>NUCLEOTIDE SEQUENCE [LARGE SCALE GENOMIC DNA]</scope>
</reference>
<evidence type="ECO:0000256" key="6">
    <source>
        <dbReference type="ARBA" id="ARBA00022729"/>
    </source>
</evidence>
<dbReference type="FunFam" id="3.40.630.10:FF:000084">
    <property type="entry name" value="Carboxypeptidase B2"/>
    <property type="match status" value="1"/>
</dbReference>
<comment type="cofactor">
    <cofactor evidence="1">
        <name>Zn(2+)</name>
        <dbReference type="ChEBI" id="CHEBI:29105"/>
    </cofactor>
</comment>
<dbReference type="InterPro" id="IPR036990">
    <property type="entry name" value="M14A-like_propep"/>
</dbReference>
<feature type="signal peptide" evidence="12">
    <location>
        <begin position="1"/>
        <end position="17"/>
    </location>
</feature>
<dbReference type="InterPro" id="IPR000834">
    <property type="entry name" value="Peptidase_M14"/>
</dbReference>
<comment type="similarity">
    <text evidence="2 11">Belongs to the peptidase M14 family.</text>
</comment>
<accession>A0A8S1DLE5</accession>
<dbReference type="Proteomes" id="UP000494165">
    <property type="component" value="Unassembled WGS sequence"/>
</dbReference>
<dbReference type="GO" id="GO:0004181">
    <property type="term" value="F:metallocarboxypeptidase activity"/>
    <property type="evidence" value="ECO:0007669"/>
    <property type="project" value="InterPro"/>
</dbReference>
<dbReference type="InterPro" id="IPR057246">
    <property type="entry name" value="CARBOXYPEPT_ZN_1"/>
</dbReference>
<keyword evidence="8" id="KW-0862">Zinc</keyword>
<dbReference type="PANTHER" id="PTHR11705">
    <property type="entry name" value="PROTEASE FAMILY M14 CARBOXYPEPTIDASE A,B"/>
    <property type="match status" value="1"/>
</dbReference>
<name>A0A8S1DLE5_9INSE</name>
<dbReference type="PRINTS" id="PR00765">
    <property type="entry name" value="CRBOXYPTASEA"/>
</dbReference>
<evidence type="ECO:0000313" key="14">
    <source>
        <dbReference type="EMBL" id="CAB3381394.1"/>
    </source>
</evidence>
<dbReference type="Gene3D" id="3.40.630.10">
    <property type="entry name" value="Zn peptidases"/>
    <property type="match status" value="1"/>
</dbReference>
<evidence type="ECO:0000256" key="7">
    <source>
        <dbReference type="ARBA" id="ARBA00022801"/>
    </source>
</evidence>
<protein>
    <recommendedName>
        <fullName evidence="13">Peptidase M14 domain-containing protein</fullName>
    </recommendedName>
</protein>
<dbReference type="InterPro" id="IPR003146">
    <property type="entry name" value="M14A_act_pep"/>
</dbReference>
<evidence type="ECO:0000256" key="3">
    <source>
        <dbReference type="ARBA" id="ARBA00022645"/>
    </source>
</evidence>
<feature type="chain" id="PRO_5035910148" description="Peptidase M14 domain-containing protein" evidence="12">
    <location>
        <begin position="18"/>
        <end position="420"/>
    </location>
</feature>
<gene>
    <name evidence="14" type="ORF">CLODIP_2_CD02807</name>
</gene>
<dbReference type="Pfam" id="PF02244">
    <property type="entry name" value="Propep_M14"/>
    <property type="match status" value="1"/>
</dbReference>
<organism evidence="14 15">
    <name type="scientific">Cloeon dipterum</name>
    <dbReference type="NCBI Taxonomy" id="197152"/>
    <lineage>
        <taxon>Eukaryota</taxon>
        <taxon>Metazoa</taxon>
        <taxon>Ecdysozoa</taxon>
        <taxon>Arthropoda</taxon>
        <taxon>Hexapoda</taxon>
        <taxon>Insecta</taxon>
        <taxon>Pterygota</taxon>
        <taxon>Palaeoptera</taxon>
        <taxon>Ephemeroptera</taxon>
        <taxon>Pisciforma</taxon>
        <taxon>Baetidae</taxon>
        <taxon>Cloeon</taxon>
    </lineage>
</organism>
<dbReference type="SUPFAM" id="SSF54897">
    <property type="entry name" value="Protease propeptides/inhibitors"/>
    <property type="match status" value="1"/>
</dbReference>
<sequence length="420" mass="46883">MKIGACLLLALLGYANSYKNYSGFQLLQTKVLTNRDVDSIAPLIDFTELDFWVQPRVGRSAEILIAPEHAIYFKALLNSLGLEPRVIVDDISVHVERERNEIERLRLLEKRGGRDPALDRFLNFEEIMAYVDEVSAAFPEIVTVIDIGSSWEGRPLKVVKLSNGPGKKGIFFDSAIHAREWIGPPTALFAINELTENLADNQALLDANDWYFLLIANPDGYHHSWVQDRFWRKTRRPNNLCVGTDPNRNFDQHWAEGANLTEWECSATYPGSEPFSEPECKAISDFILATPAITMYVAIHSYGKYILYPWGHTNDLPLNVNELDAVAQEANAAITAVNGTVYEIGTTANVLYHAFGTSNDWAYEQAGISLAYTIELPGGGLGGFNPPASDISLVNAECWEAFKVFAANIPISRKTFYLSK</sequence>
<dbReference type="EMBL" id="CADEPI010000232">
    <property type="protein sequence ID" value="CAB3381394.1"/>
    <property type="molecule type" value="Genomic_DNA"/>
</dbReference>
<evidence type="ECO:0000256" key="1">
    <source>
        <dbReference type="ARBA" id="ARBA00001947"/>
    </source>
</evidence>
<evidence type="ECO:0000256" key="5">
    <source>
        <dbReference type="ARBA" id="ARBA00022723"/>
    </source>
</evidence>
<keyword evidence="7" id="KW-0378">Hydrolase</keyword>
<dbReference type="OrthoDB" id="3626597at2759"/>
<dbReference type="GO" id="GO:0006508">
    <property type="term" value="P:proteolysis"/>
    <property type="evidence" value="ECO:0007669"/>
    <property type="project" value="UniProtKB-KW"/>
</dbReference>
<evidence type="ECO:0000256" key="12">
    <source>
        <dbReference type="SAM" id="SignalP"/>
    </source>
</evidence>
<dbReference type="SUPFAM" id="SSF53187">
    <property type="entry name" value="Zn-dependent exopeptidases"/>
    <property type="match status" value="1"/>
</dbReference>
<keyword evidence="15" id="KW-1185">Reference proteome</keyword>
<evidence type="ECO:0000259" key="13">
    <source>
        <dbReference type="PROSITE" id="PS52035"/>
    </source>
</evidence>
<dbReference type="GO" id="GO:0005615">
    <property type="term" value="C:extracellular space"/>
    <property type="evidence" value="ECO:0007669"/>
    <property type="project" value="TreeGrafter"/>
</dbReference>
<evidence type="ECO:0000256" key="8">
    <source>
        <dbReference type="ARBA" id="ARBA00022833"/>
    </source>
</evidence>
<dbReference type="AlphaFoldDB" id="A0A8S1DLE5"/>
<evidence type="ECO:0000256" key="4">
    <source>
        <dbReference type="ARBA" id="ARBA00022670"/>
    </source>
</evidence>
<evidence type="ECO:0000256" key="11">
    <source>
        <dbReference type="PROSITE-ProRule" id="PRU01379"/>
    </source>
</evidence>
<dbReference type="PANTHER" id="PTHR11705:SF140">
    <property type="entry name" value="FI02848P-RELATED"/>
    <property type="match status" value="1"/>
</dbReference>
<keyword evidence="5" id="KW-0479">Metal-binding</keyword>
<dbReference type="SMART" id="SM00631">
    <property type="entry name" value="Zn_pept"/>
    <property type="match status" value="1"/>
</dbReference>
<dbReference type="PROSITE" id="PS00132">
    <property type="entry name" value="CARBOXYPEPT_ZN_1"/>
    <property type="match status" value="1"/>
</dbReference>
<evidence type="ECO:0000256" key="10">
    <source>
        <dbReference type="ARBA" id="ARBA00023157"/>
    </source>
</evidence>
<evidence type="ECO:0000256" key="9">
    <source>
        <dbReference type="ARBA" id="ARBA00023049"/>
    </source>
</evidence>
<evidence type="ECO:0000256" key="2">
    <source>
        <dbReference type="ARBA" id="ARBA00005988"/>
    </source>
</evidence>
<dbReference type="Pfam" id="PF00246">
    <property type="entry name" value="Peptidase_M14"/>
    <property type="match status" value="1"/>
</dbReference>
<evidence type="ECO:0000313" key="15">
    <source>
        <dbReference type="Proteomes" id="UP000494165"/>
    </source>
</evidence>
<proteinExistence type="inferred from homology"/>
<keyword evidence="6 12" id="KW-0732">Signal</keyword>
<keyword evidence="9" id="KW-0482">Metalloprotease</keyword>
<dbReference type="CDD" id="cd03860">
    <property type="entry name" value="M14_CP_A-B_like"/>
    <property type="match status" value="1"/>
</dbReference>
<dbReference type="PROSITE" id="PS52035">
    <property type="entry name" value="PEPTIDASE_M14"/>
    <property type="match status" value="1"/>
</dbReference>
<keyword evidence="10" id="KW-1015">Disulfide bond</keyword>
<feature type="domain" description="Peptidase M14" evidence="13">
    <location>
        <begin position="120"/>
        <end position="409"/>
    </location>
</feature>
<comment type="caution">
    <text evidence="14">The sequence shown here is derived from an EMBL/GenBank/DDBJ whole genome shotgun (WGS) entry which is preliminary data.</text>
</comment>
<keyword evidence="3" id="KW-0121">Carboxypeptidase</keyword>
<dbReference type="Gene3D" id="3.30.70.340">
    <property type="entry name" value="Metallocarboxypeptidase-like"/>
    <property type="match status" value="1"/>
</dbReference>
<dbReference type="GO" id="GO:0008270">
    <property type="term" value="F:zinc ion binding"/>
    <property type="evidence" value="ECO:0007669"/>
    <property type="project" value="InterPro"/>
</dbReference>